<dbReference type="InterPro" id="IPR045097">
    <property type="entry name" value="Thymidate_synth/dCMP_Mease"/>
</dbReference>
<evidence type="ECO:0000259" key="3">
    <source>
        <dbReference type="Pfam" id="PF00303"/>
    </source>
</evidence>
<sequence length="418" mass="48630">MTNILEMKYPHYFKNELLTFNLNSNVAIATLWTRKEVVEKGLEEETLKKVAIVGQLYSSFGINYILRNVALYPIVDTIILCGNDRTLSGKDLLEVSLKDDFLQKELKNFVPDFLEHIKIIDLRGSEIDFLQLTGEIERNFKSKIKLWGKGQVFKETKEEVNFYPSEGLSFVCRKQRVFDTWVKSLEHIMRFGFLKTTQYSSSRELINLIHVFDEEPNSYDFSKFPKEVVTSSILEKYIPQILSDITIKGVEYTYGQRLFNLKGFNQINNIIDKLKENKEGRRNVATTWDIEKDATSENPPCLSFITFLVQDEQLVGTFFMRSNDLFRAFPQNAMAFRRLQQYIAEEVGVSLGKTCVISNSAHVYQENFNDVLDLLKEHGYRGNWIPFTKNTCVWTQENEDPRGYIVISIDKEKQLIQA</sequence>
<keyword evidence="5" id="KW-1185">Reference proteome</keyword>
<organism evidence="4 5">
    <name type="scientific">Anaerovirgula multivorans</name>
    <dbReference type="NCBI Taxonomy" id="312168"/>
    <lineage>
        <taxon>Bacteria</taxon>
        <taxon>Bacillati</taxon>
        <taxon>Bacillota</taxon>
        <taxon>Clostridia</taxon>
        <taxon>Peptostreptococcales</taxon>
        <taxon>Natronincolaceae</taxon>
        <taxon>Anaerovirgula</taxon>
    </lineage>
</organism>
<dbReference type="SUPFAM" id="SSF55831">
    <property type="entry name" value="Thymidylate synthase/dCMP hydroxymethylase"/>
    <property type="match status" value="1"/>
</dbReference>
<dbReference type="InterPro" id="IPR036926">
    <property type="entry name" value="Thymidate_synth/dCMP_Mease_sf"/>
</dbReference>
<gene>
    <name evidence="4" type="ORF">SAMN05446037_10681</name>
</gene>
<dbReference type="RefSeq" id="WP_089285607.1">
    <property type="nucleotide sequence ID" value="NZ_FZOJ01000068.1"/>
</dbReference>
<dbReference type="OrthoDB" id="9774633at2"/>
<reference evidence="4 5" key="1">
    <citation type="submission" date="2017-06" db="EMBL/GenBank/DDBJ databases">
        <authorList>
            <person name="Kim H.J."/>
            <person name="Triplett B.A."/>
        </authorList>
    </citation>
    <scope>NUCLEOTIDE SEQUENCE [LARGE SCALE GENOMIC DNA]</scope>
    <source>
        <strain evidence="4 5">SCA</strain>
    </source>
</reference>
<dbReference type="EMBL" id="FZOJ01000068">
    <property type="protein sequence ID" value="SNT26985.1"/>
    <property type="molecule type" value="Genomic_DNA"/>
</dbReference>
<keyword evidence="2" id="KW-0808">Transferase</keyword>
<dbReference type="GO" id="GO:0005829">
    <property type="term" value="C:cytosol"/>
    <property type="evidence" value="ECO:0007669"/>
    <property type="project" value="TreeGrafter"/>
</dbReference>
<dbReference type="GO" id="GO:0004799">
    <property type="term" value="F:thymidylate synthase activity"/>
    <property type="evidence" value="ECO:0007669"/>
    <property type="project" value="TreeGrafter"/>
</dbReference>
<proteinExistence type="predicted"/>
<dbReference type="AlphaFoldDB" id="A0A239L9J6"/>
<feature type="domain" description="Thymidylate synthase/dCMP hydroxymethylase" evidence="3">
    <location>
        <begin position="253"/>
        <end position="377"/>
    </location>
</feature>
<name>A0A239L9J6_9FIRM</name>
<evidence type="ECO:0000256" key="1">
    <source>
        <dbReference type="ARBA" id="ARBA00022603"/>
    </source>
</evidence>
<dbReference type="InterPro" id="IPR023451">
    <property type="entry name" value="Thymidate_synth/dCMP_Mease_dom"/>
</dbReference>
<dbReference type="Proteomes" id="UP000198304">
    <property type="component" value="Unassembled WGS sequence"/>
</dbReference>
<dbReference type="Gene3D" id="3.30.572.10">
    <property type="entry name" value="Thymidylate synthase/dCMP hydroxymethylase domain"/>
    <property type="match status" value="1"/>
</dbReference>
<evidence type="ECO:0000256" key="2">
    <source>
        <dbReference type="ARBA" id="ARBA00022679"/>
    </source>
</evidence>
<keyword evidence="1" id="KW-0489">Methyltransferase</keyword>
<evidence type="ECO:0000313" key="4">
    <source>
        <dbReference type="EMBL" id="SNT26985.1"/>
    </source>
</evidence>
<evidence type="ECO:0000313" key="5">
    <source>
        <dbReference type="Proteomes" id="UP000198304"/>
    </source>
</evidence>
<dbReference type="CDD" id="cd00351">
    <property type="entry name" value="TS_Pyrimidine_HMase"/>
    <property type="match status" value="1"/>
</dbReference>
<dbReference type="GO" id="GO:0006231">
    <property type="term" value="P:dTMP biosynthetic process"/>
    <property type="evidence" value="ECO:0007669"/>
    <property type="project" value="TreeGrafter"/>
</dbReference>
<accession>A0A239L9J6</accession>
<feature type="non-terminal residue" evidence="4">
    <location>
        <position position="418"/>
    </location>
</feature>
<dbReference type="Pfam" id="PF00303">
    <property type="entry name" value="Thymidylat_synt"/>
    <property type="match status" value="1"/>
</dbReference>
<dbReference type="GO" id="GO:0032259">
    <property type="term" value="P:methylation"/>
    <property type="evidence" value="ECO:0007669"/>
    <property type="project" value="UniProtKB-KW"/>
</dbReference>
<dbReference type="PANTHER" id="PTHR11548">
    <property type="entry name" value="THYMIDYLATE SYNTHASE 1"/>
    <property type="match status" value="1"/>
</dbReference>
<protein>
    <submittedName>
        <fullName evidence="4">Thymidylate synthase</fullName>
    </submittedName>
</protein>
<dbReference type="PANTHER" id="PTHR11548:SF1">
    <property type="entry name" value="THYMIDYLATE SYNTHASE 1"/>
    <property type="match status" value="1"/>
</dbReference>